<dbReference type="EMBL" id="JAJEQN010000002">
    <property type="protein sequence ID" value="MCC2220320.1"/>
    <property type="molecule type" value="Genomic_DNA"/>
</dbReference>
<evidence type="ECO:0000256" key="8">
    <source>
        <dbReference type="ARBA" id="ARBA00022989"/>
    </source>
</evidence>
<comment type="subcellular location">
    <subcellularLocation>
        <location evidence="2">Cell membrane</location>
        <topology evidence="2">Multi-pass membrane protein</topology>
    </subcellularLocation>
</comment>
<dbReference type="GO" id="GO:0004721">
    <property type="term" value="F:phosphoprotein phosphatase activity"/>
    <property type="evidence" value="ECO:0007669"/>
    <property type="project" value="TreeGrafter"/>
</dbReference>
<dbReference type="PANTHER" id="PTHR45453:SF2">
    <property type="entry name" value="HISTIDINE KINASE"/>
    <property type="match status" value="1"/>
</dbReference>
<evidence type="ECO:0000256" key="7">
    <source>
        <dbReference type="ARBA" id="ARBA00022777"/>
    </source>
</evidence>
<keyword evidence="10" id="KW-0472">Membrane</keyword>
<sequence length="269" mass="30576">MELSNLTELSIDMIRALPQSDSIENTDYQLLLSGLAEQISDLKTAQSTRLTDMIDYYTVWVHQIKTPISSMRLTLQNEDSLLARKLSCDLSHIEQYVEMVLAFLRLDSDSSDYVFKMHELDPLLRQSIRRFSSEFINRKLSLSYTPPSDESGTLQMITDDKWFCFVIEQLLSNALKYTRTGTISIFFSQPKVLCIKDTGIGIAPQDLPRVFEKGYTGCNGRTDKKASGLGLYLCKRICKNLGIDISITSEVDNGTCVYLSLDQYQLRAE</sequence>
<keyword evidence="5" id="KW-0808">Transferase</keyword>
<keyword evidence="8" id="KW-1133">Transmembrane helix</keyword>
<dbReference type="Pfam" id="PF02518">
    <property type="entry name" value="HATPase_c"/>
    <property type="match status" value="1"/>
</dbReference>
<dbReference type="PANTHER" id="PTHR45453">
    <property type="entry name" value="PHOSPHATE REGULON SENSOR PROTEIN PHOR"/>
    <property type="match status" value="1"/>
</dbReference>
<comment type="catalytic activity">
    <reaction evidence="1">
        <text>ATP + protein L-histidine = ADP + protein N-phospho-L-histidine.</text>
        <dbReference type="EC" id="2.7.13.3"/>
    </reaction>
</comment>
<dbReference type="GO" id="GO:0016036">
    <property type="term" value="P:cellular response to phosphate starvation"/>
    <property type="evidence" value="ECO:0007669"/>
    <property type="project" value="TreeGrafter"/>
</dbReference>
<evidence type="ECO:0000256" key="9">
    <source>
        <dbReference type="ARBA" id="ARBA00023012"/>
    </source>
</evidence>
<dbReference type="GO" id="GO:0005886">
    <property type="term" value="C:plasma membrane"/>
    <property type="evidence" value="ECO:0007669"/>
    <property type="project" value="UniProtKB-SubCell"/>
</dbReference>
<evidence type="ECO:0000313" key="13">
    <source>
        <dbReference type="Proteomes" id="UP001198200"/>
    </source>
</evidence>
<dbReference type="RefSeq" id="WP_308730956.1">
    <property type="nucleotide sequence ID" value="NZ_JAJEQN010000002.1"/>
</dbReference>
<dbReference type="GO" id="GO:0000155">
    <property type="term" value="F:phosphorelay sensor kinase activity"/>
    <property type="evidence" value="ECO:0007669"/>
    <property type="project" value="TreeGrafter"/>
</dbReference>
<protein>
    <recommendedName>
        <fullName evidence="3">histidine kinase</fullName>
        <ecNumber evidence="3">2.7.13.3</ecNumber>
    </recommendedName>
</protein>
<dbReference type="SUPFAM" id="SSF55874">
    <property type="entry name" value="ATPase domain of HSP90 chaperone/DNA topoisomerase II/histidine kinase"/>
    <property type="match status" value="1"/>
</dbReference>
<dbReference type="Proteomes" id="UP001198200">
    <property type="component" value="Unassembled WGS sequence"/>
</dbReference>
<dbReference type="Gene3D" id="3.30.565.10">
    <property type="entry name" value="Histidine kinase-like ATPase, C-terminal domain"/>
    <property type="match status" value="1"/>
</dbReference>
<keyword evidence="7 12" id="KW-0418">Kinase</keyword>
<gene>
    <name evidence="12" type="ORF">LKD48_01485</name>
</gene>
<accession>A0AAE3E220</accession>
<organism evidence="12 13">
    <name type="scientific">Anthropogastromicrobium aceti</name>
    <dbReference type="NCBI Taxonomy" id="2981768"/>
    <lineage>
        <taxon>Bacteria</taxon>
        <taxon>Bacillati</taxon>
        <taxon>Bacillota</taxon>
        <taxon>Clostridia</taxon>
        <taxon>Lachnospirales</taxon>
        <taxon>Lachnospiraceae</taxon>
        <taxon>Anthropogastromicrobium</taxon>
    </lineage>
</organism>
<evidence type="ECO:0000256" key="10">
    <source>
        <dbReference type="ARBA" id="ARBA00023136"/>
    </source>
</evidence>
<evidence type="ECO:0000259" key="11">
    <source>
        <dbReference type="PROSITE" id="PS50109"/>
    </source>
</evidence>
<comment type="caution">
    <text evidence="12">The sequence shown here is derived from an EMBL/GenBank/DDBJ whole genome shotgun (WGS) entry which is preliminary data.</text>
</comment>
<evidence type="ECO:0000313" key="12">
    <source>
        <dbReference type="EMBL" id="MCC2220320.1"/>
    </source>
</evidence>
<name>A0AAE3E220_9FIRM</name>
<keyword evidence="13" id="KW-1185">Reference proteome</keyword>
<dbReference type="EC" id="2.7.13.3" evidence="3"/>
<evidence type="ECO:0000256" key="6">
    <source>
        <dbReference type="ARBA" id="ARBA00022692"/>
    </source>
</evidence>
<feature type="domain" description="Histidine kinase" evidence="11">
    <location>
        <begin position="59"/>
        <end position="265"/>
    </location>
</feature>
<dbReference type="InterPro" id="IPR036890">
    <property type="entry name" value="HATPase_C_sf"/>
</dbReference>
<evidence type="ECO:0000256" key="2">
    <source>
        <dbReference type="ARBA" id="ARBA00004651"/>
    </source>
</evidence>
<keyword evidence="4" id="KW-1003">Cell membrane</keyword>
<evidence type="ECO:0000256" key="3">
    <source>
        <dbReference type="ARBA" id="ARBA00012438"/>
    </source>
</evidence>
<evidence type="ECO:0000256" key="1">
    <source>
        <dbReference type="ARBA" id="ARBA00000085"/>
    </source>
</evidence>
<dbReference type="AlphaFoldDB" id="A0AAE3E220"/>
<keyword evidence="6" id="KW-0812">Transmembrane</keyword>
<dbReference type="SMART" id="SM00387">
    <property type="entry name" value="HATPase_c"/>
    <property type="match status" value="1"/>
</dbReference>
<keyword evidence="9" id="KW-0902">Two-component regulatory system</keyword>
<evidence type="ECO:0000256" key="4">
    <source>
        <dbReference type="ARBA" id="ARBA00022475"/>
    </source>
</evidence>
<dbReference type="InterPro" id="IPR005467">
    <property type="entry name" value="His_kinase_dom"/>
</dbReference>
<dbReference type="InterPro" id="IPR003594">
    <property type="entry name" value="HATPase_dom"/>
</dbReference>
<dbReference type="InterPro" id="IPR050351">
    <property type="entry name" value="BphY/WalK/GraS-like"/>
</dbReference>
<evidence type="ECO:0000256" key="5">
    <source>
        <dbReference type="ARBA" id="ARBA00022679"/>
    </source>
</evidence>
<dbReference type="PROSITE" id="PS50109">
    <property type="entry name" value="HIS_KIN"/>
    <property type="match status" value="1"/>
</dbReference>
<proteinExistence type="predicted"/>
<reference evidence="12 13" key="1">
    <citation type="submission" date="2021-10" db="EMBL/GenBank/DDBJ databases">
        <title>Anaerobic single-cell dispensing facilitates the cultivation of human gut bacteria.</title>
        <authorList>
            <person name="Afrizal A."/>
        </authorList>
    </citation>
    <scope>NUCLEOTIDE SEQUENCE [LARGE SCALE GENOMIC DNA]</scope>
    <source>
        <strain evidence="12 13">CLA-AA-H224</strain>
    </source>
</reference>